<dbReference type="InterPro" id="IPR035965">
    <property type="entry name" value="PAS-like_dom_sf"/>
</dbReference>
<dbReference type="PANTHER" id="PTHR43304">
    <property type="entry name" value="PHYTOCHROME-LIKE PROTEIN CPH1"/>
    <property type="match status" value="1"/>
</dbReference>
<feature type="domain" description="PAS" evidence="6">
    <location>
        <begin position="255"/>
        <end position="325"/>
    </location>
</feature>
<evidence type="ECO:0000256" key="2">
    <source>
        <dbReference type="ARBA" id="ARBA00012438"/>
    </source>
</evidence>
<dbReference type="PROSITE" id="PS50113">
    <property type="entry name" value="PAC"/>
    <property type="match status" value="1"/>
</dbReference>
<evidence type="ECO:0000313" key="9">
    <source>
        <dbReference type="Proteomes" id="UP000462014"/>
    </source>
</evidence>
<dbReference type="Proteomes" id="UP000462014">
    <property type="component" value="Unassembled WGS sequence"/>
</dbReference>
<dbReference type="InterPro" id="IPR013655">
    <property type="entry name" value="PAS_fold_3"/>
</dbReference>
<dbReference type="InterPro" id="IPR001610">
    <property type="entry name" value="PAC"/>
</dbReference>
<dbReference type="InterPro" id="IPR000014">
    <property type="entry name" value="PAS"/>
</dbReference>
<evidence type="ECO:0000256" key="5">
    <source>
        <dbReference type="ARBA" id="ARBA00022777"/>
    </source>
</evidence>
<feature type="domain" description="PAS" evidence="6">
    <location>
        <begin position="133"/>
        <end position="188"/>
    </location>
</feature>
<dbReference type="PROSITE" id="PS50112">
    <property type="entry name" value="PAS"/>
    <property type="match status" value="3"/>
</dbReference>
<evidence type="ECO:0000256" key="4">
    <source>
        <dbReference type="ARBA" id="ARBA00022679"/>
    </source>
</evidence>
<dbReference type="SMART" id="SM00091">
    <property type="entry name" value="PAS"/>
    <property type="match status" value="4"/>
</dbReference>
<dbReference type="RefSeq" id="WP_157565734.1">
    <property type="nucleotide sequence ID" value="NZ_WPIK01000006.1"/>
</dbReference>
<evidence type="ECO:0000259" key="6">
    <source>
        <dbReference type="PROSITE" id="PS50112"/>
    </source>
</evidence>
<evidence type="ECO:0000256" key="3">
    <source>
        <dbReference type="ARBA" id="ARBA00022553"/>
    </source>
</evidence>
<dbReference type="Pfam" id="PF08447">
    <property type="entry name" value="PAS_3"/>
    <property type="match status" value="4"/>
</dbReference>
<protein>
    <recommendedName>
        <fullName evidence="2">histidine kinase</fullName>
        <ecNumber evidence="2">2.7.13.3</ecNumber>
    </recommendedName>
</protein>
<proteinExistence type="predicted"/>
<dbReference type="EC" id="2.7.13.3" evidence="2"/>
<accession>A0A7K1SVR8</accession>
<dbReference type="Gene3D" id="3.30.450.20">
    <property type="entry name" value="PAS domain"/>
    <property type="match status" value="4"/>
</dbReference>
<dbReference type="GO" id="GO:0004673">
    <property type="term" value="F:protein histidine kinase activity"/>
    <property type="evidence" value="ECO:0007669"/>
    <property type="project" value="UniProtKB-EC"/>
</dbReference>
<evidence type="ECO:0000259" key="7">
    <source>
        <dbReference type="PROSITE" id="PS50113"/>
    </source>
</evidence>
<sequence length="585" mass="67596">MKSTGILKEYKHLLGLDILFDLSPDLLCLLNQNGCFLKTNKYLRQALGYSENEMHNRNFLDFIHPEDRENSIKQLEALARNEVVSQFKNRYRSASGLYKSFSWNAVQLPDKTFYASARDITQSLNIQNQLAKAITENQKLYDNSLDVFCVFDVEGRFIRVSKAAKTILGYNEQELLGKNFLDFVHPDDLASTIAIGRDIKSGNKKTNFENRYIHKNGSVVPLIWSAQWLPLENNAFATARDATEREKQKEKLYFNERRLAALLESGNDRIGILNADGIYQYISPSVKKFFNLGPDNFIGKTPFDFIHPDDVERIKSALAYILTTEEPVHVSPFRIQNGDGHWCWIETYATNMLNDPAIQGIVVNSRDISIKIKDEEEKRFAAENLRLSNERYQLVTEVTKDVIWDWNLETNQLSREKGFEKHFGYPTELKTTFGNSTWEAYIHPDDKERILKSIHNTINNPDEKFWREEYRFLKADGSVGFITDQGYIIRNAYKKAIRMVGAMHDITELKEKELCILKQNKQLREIAQINSHVIRRPVASILGLIDIFDKKAVTGKDNLEILEHLESCTQELDMVIRSINDITLD</sequence>
<keyword evidence="4" id="KW-0808">Transferase</keyword>
<dbReference type="EMBL" id="WPIK01000006">
    <property type="protein sequence ID" value="MVN21415.1"/>
    <property type="molecule type" value="Genomic_DNA"/>
</dbReference>
<gene>
    <name evidence="8" type="ORF">GO621_07685</name>
</gene>
<organism evidence="8 9">
    <name type="scientific">Mucilaginibacter arboris</name>
    <dbReference type="NCBI Taxonomy" id="2682090"/>
    <lineage>
        <taxon>Bacteria</taxon>
        <taxon>Pseudomonadati</taxon>
        <taxon>Bacteroidota</taxon>
        <taxon>Sphingobacteriia</taxon>
        <taxon>Sphingobacteriales</taxon>
        <taxon>Sphingobacteriaceae</taxon>
        <taxon>Mucilaginibacter</taxon>
    </lineage>
</organism>
<evidence type="ECO:0000256" key="1">
    <source>
        <dbReference type="ARBA" id="ARBA00000085"/>
    </source>
</evidence>
<dbReference type="InterPro" id="IPR052162">
    <property type="entry name" value="Sensor_kinase/Photoreceptor"/>
</dbReference>
<comment type="caution">
    <text evidence="8">The sequence shown here is derived from an EMBL/GenBank/DDBJ whole genome shotgun (WGS) entry which is preliminary data.</text>
</comment>
<comment type="catalytic activity">
    <reaction evidence="1">
        <text>ATP + protein L-histidine = ADP + protein N-phospho-L-histidine.</text>
        <dbReference type="EC" id="2.7.13.3"/>
    </reaction>
</comment>
<name>A0A7K1SVR8_9SPHI</name>
<keyword evidence="9" id="KW-1185">Reference proteome</keyword>
<dbReference type="InterPro" id="IPR000700">
    <property type="entry name" value="PAS-assoc_C"/>
</dbReference>
<dbReference type="PANTHER" id="PTHR43304:SF1">
    <property type="entry name" value="PAC DOMAIN-CONTAINING PROTEIN"/>
    <property type="match status" value="1"/>
</dbReference>
<keyword evidence="5" id="KW-0418">Kinase</keyword>
<feature type="domain" description="PAS" evidence="6">
    <location>
        <begin position="19"/>
        <end position="82"/>
    </location>
</feature>
<feature type="domain" description="PAC" evidence="7">
    <location>
        <begin position="466"/>
        <end position="518"/>
    </location>
</feature>
<reference evidence="8 9" key="1">
    <citation type="submission" date="2019-12" db="EMBL/GenBank/DDBJ databases">
        <title>Mucilaginibacter sp. HMF7410 genome sequencing and assembly.</title>
        <authorList>
            <person name="Kang H."/>
            <person name="Cha I."/>
            <person name="Kim H."/>
            <person name="Joh K."/>
        </authorList>
    </citation>
    <scope>NUCLEOTIDE SEQUENCE [LARGE SCALE GENOMIC DNA]</scope>
    <source>
        <strain evidence="8 9">HMF7410</strain>
    </source>
</reference>
<dbReference type="CDD" id="cd00130">
    <property type="entry name" value="PAS"/>
    <property type="match status" value="4"/>
</dbReference>
<keyword evidence="3" id="KW-0597">Phosphoprotein</keyword>
<dbReference type="NCBIfam" id="TIGR00229">
    <property type="entry name" value="sensory_box"/>
    <property type="match status" value="4"/>
</dbReference>
<dbReference type="AlphaFoldDB" id="A0A7K1SVR8"/>
<dbReference type="SMART" id="SM00086">
    <property type="entry name" value="PAC"/>
    <property type="match status" value="3"/>
</dbReference>
<dbReference type="SUPFAM" id="SSF55785">
    <property type="entry name" value="PYP-like sensor domain (PAS domain)"/>
    <property type="match status" value="4"/>
</dbReference>
<evidence type="ECO:0000313" key="8">
    <source>
        <dbReference type="EMBL" id="MVN21415.1"/>
    </source>
</evidence>